<dbReference type="EMBL" id="FN554967">
    <property type="protein sequence ID" value="CBH10339.1"/>
    <property type="molecule type" value="Genomic_DNA"/>
</dbReference>
<dbReference type="OrthoDB" id="272073at2759"/>
<feature type="compositionally biased region" description="Polar residues" evidence="1">
    <location>
        <begin position="122"/>
        <end position="133"/>
    </location>
</feature>
<feature type="region of interest" description="Disordered" evidence="1">
    <location>
        <begin position="122"/>
        <end position="169"/>
    </location>
</feature>
<evidence type="ECO:0000256" key="1">
    <source>
        <dbReference type="SAM" id="MobiDB-lite"/>
    </source>
</evidence>
<evidence type="ECO:0000313" key="2">
    <source>
        <dbReference type="EMBL" id="CBH10339.1"/>
    </source>
</evidence>
<dbReference type="GeneID" id="23859884"/>
<reference evidence="3" key="1">
    <citation type="journal article" date="2010" name="PLoS Negl. Trop. Dis.">
        <title>The genome sequence of Trypanosoma brucei gambiense, causative agent of chronic human african trypanosomiasis.</title>
        <authorList>
            <person name="Jackson A.P."/>
            <person name="Sanders M."/>
            <person name="Berry A."/>
            <person name="McQuillan J."/>
            <person name="Aslett M.A."/>
            <person name="Quail M.A."/>
            <person name="Chukualim B."/>
            <person name="Capewell P."/>
            <person name="MacLeod A."/>
            <person name="Melville S.E."/>
            <person name="Gibson W."/>
            <person name="Barry J.D."/>
            <person name="Berriman M."/>
            <person name="Hertz-Fowler C."/>
        </authorList>
    </citation>
    <scope>NUCLEOTIDE SEQUENCE [LARGE SCALE GENOMIC DNA]</scope>
    <source>
        <strain evidence="3">MHOM/CI/86/DAL972</strain>
    </source>
</reference>
<sequence length="652" mass="73797">MDFVEVLPDAQDPLLQRLQMKHAELRVKQVMELKKTLEIEHSAMSKKIHKLPTTLDLVSDEISFTLNEIAVRCEEYAVPHVGQLLKDVHTMMNQQLREAYKHVEAGYRSAFHKMEEANEVQYRQQKSASSLGVSPQKPDKSPPHQAPANVECPPMAKGKNGKRGTGMKGTSEVRVLSVTEAMSATTGLFAESIAVSLRCEVVRIYLYDEYGNLNCCARFPFSATKGDPLAGTNLELILAKEVHRTVCQSCIAVNGRKRQEITMIERDRKEADEEIEQSGWKAMNSCLIFPVISNERGKQTHGMIHAMNKQGTSVNLVGEFDETDENFLFTAACLLGCLLSRYPGKCFMRPVGNLIHQHLGLHPVHGNDTSFLPQLIEDEVEDAAIAGNKALQMRPRVLVHRAPINVIYQARAERRKTRKLEVLHMVDRALSSVEFDLNALEELWRVGHEENRIMYEHCQHTNEQLNTLQVLLQNVLDGIGASRNMGTLEEVRRYLRALELHARQENTLQIKELISKALLHSDIEEIPPQLKEEVKSGRLTLEEAIQMERRLEAVESKLKFGASPVPQVRIYSYNPQLRREQARFFNANAEKRERLFNYANMAGDGPGYKGKTVSAVTKEVNLNPSLRLCFGTTDYASRRPFRLQGGRSVSPR</sequence>
<proteinExistence type="predicted"/>
<dbReference type="AlphaFoldDB" id="C9ZLR4"/>
<name>C9ZLR4_TRYB9</name>
<dbReference type="InterPro" id="IPR029016">
    <property type="entry name" value="GAF-like_dom_sf"/>
</dbReference>
<dbReference type="VEuPathDB" id="TriTrypDB:Tbg972.4.440"/>
<organism evidence="2 3">
    <name type="scientific">Trypanosoma brucei gambiense (strain MHOM/CI/86/DAL972)</name>
    <dbReference type="NCBI Taxonomy" id="679716"/>
    <lineage>
        <taxon>Eukaryota</taxon>
        <taxon>Discoba</taxon>
        <taxon>Euglenozoa</taxon>
        <taxon>Kinetoplastea</taxon>
        <taxon>Metakinetoplastina</taxon>
        <taxon>Trypanosomatida</taxon>
        <taxon>Trypanosomatidae</taxon>
        <taxon>Trypanosoma</taxon>
    </lineage>
</organism>
<evidence type="ECO:0008006" key="4">
    <source>
        <dbReference type="Google" id="ProtNLM"/>
    </source>
</evidence>
<protein>
    <recommendedName>
        <fullName evidence="4">GAF domain-containing protein</fullName>
    </recommendedName>
</protein>
<evidence type="ECO:0000313" key="3">
    <source>
        <dbReference type="Proteomes" id="UP000002316"/>
    </source>
</evidence>
<accession>C9ZLR4</accession>
<dbReference type="Gene3D" id="3.30.450.40">
    <property type="match status" value="1"/>
</dbReference>
<dbReference type="KEGG" id="tbg:TbgDal_IV440"/>
<dbReference type="RefSeq" id="XP_011772629.1">
    <property type="nucleotide sequence ID" value="XM_011774327.1"/>
</dbReference>
<gene>
    <name evidence="2" type="ORF">TbgDal_IV440</name>
</gene>
<dbReference type="Proteomes" id="UP000002316">
    <property type="component" value="Chromosome 4"/>
</dbReference>